<feature type="region of interest" description="Disordered" evidence="1">
    <location>
        <begin position="81"/>
        <end position="109"/>
    </location>
</feature>
<feature type="region of interest" description="Disordered" evidence="1">
    <location>
        <begin position="22"/>
        <end position="61"/>
    </location>
</feature>
<evidence type="ECO:0000313" key="2">
    <source>
        <dbReference type="EMBL" id="ETO04004.1"/>
    </source>
</evidence>
<dbReference type="Proteomes" id="UP000023152">
    <property type="component" value="Unassembled WGS sequence"/>
</dbReference>
<comment type="caution">
    <text evidence="2">The sequence shown here is derived from an EMBL/GenBank/DDBJ whole genome shotgun (WGS) entry which is preliminary data.</text>
</comment>
<accession>X6LQW0</accession>
<sequence length="127" mass="14245">MCCCILIASYCYACKKHWEDDENKKNKNKNKDGNSVVLDTNTNTNEDGEQGGGGYADKIPNPLNQKTLLQHIETENDLFTKPSNSVMKSSFPKYSQQQQQQQQQQQLPTIQYAGIIDSSAPGMNVQL</sequence>
<evidence type="ECO:0000256" key="1">
    <source>
        <dbReference type="SAM" id="MobiDB-lite"/>
    </source>
</evidence>
<reference evidence="2 3" key="1">
    <citation type="journal article" date="2013" name="Curr. Biol.">
        <title>The Genome of the Foraminiferan Reticulomyxa filosa.</title>
        <authorList>
            <person name="Glockner G."/>
            <person name="Hulsmann N."/>
            <person name="Schleicher M."/>
            <person name="Noegel A.A."/>
            <person name="Eichinger L."/>
            <person name="Gallinger C."/>
            <person name="Pawlowski J."/>
            <person name="Sierra R."/>
            <person name="Euteneuer U."/>
            <person name="Pillet L."/>
            <person name="Moustafa A."/>
            <person name="Platzer M."/>
            <person name="Groth M."/>
            <person name="Szafranski K."/>
            <person name="Schliwa M."/>
        </authorList>
    </citation>
    <scope>NUCLEOTIDE SEQUENCE [LARGE SCALE GENOMIC DNA]</scope>
</reference>
<feature type="compositionally biased region" description="Polar residues" evidence="1">
    <location>
        <begin position="81"/>
        <end position="95"/>
    </location>
</feature>
<feature type="compositionally biased region" description="Basic and acidic residues" evidence="1">
    <location>
        <begin position="22"/>
        <end position="32"/>
    </location>
</feature>
<feature type="compositionally biased region" description="Low complexity" evidence="1">
    <location>
        <begin position="96"/>
        <end position="106"/>
    </location>
</feature>
<protein>
    <submittedName>
        <fullName evidence="2">Uncharacterized protein</fullName>
    </submittedName>
</protein>
<feature type="non-terminal residue" evidence="2">
    <location>
        <position position="127"/>
    </location>
</feature>
<gene>
    <name evidence="2" type="ORF">RFI_33398</name>
</gene>
<evidence type="ECO:0000313" key="3">
    <source>
        <dbReference type="Proteomes" id="UP000023152"/>
    </source>
</evidence>
<dbReference type="AlphaFoldDB" id="X6LQW0"/>
<keyword evidence="3" id="KW-1185">Reference proteome</keyword>
<name>X6LQW0_RETFI</name>
<dbReference type="EMBL" id="ASPP01030891">
    <property type="protein sequence ID" value="ETO04004.1"/>
    <property type="molecule type" value="Genomic_DNA"/>
</dbReference>
<organism evidence="2 3">
    <name type="scientific">Reticulomyxa filosa</name>
    <dbReference type="NCBI Taxonomy" id="46433"/>
    <lineage>
        <taxon>Eukaryota</taxon>
        <taxon>Sar</taxon>
        <taxon>Rhizaria</taxon>
        <taxon>Retaria</taxon>
        <taxon>Foraminifera</taxon>
        <taxon>Monothalamids</taxon>
        <taxon>Reticulomyxidae</taxon>
        <taxon>Reticulomyxa</taxon>
    </lineage>
</organism>
<proteinExistence type="predicted"/>